<proteinExistence type="predicted"/>
<sequence>MTTNASTEDLTLEELVAARSAIDARIEQQLKCLRDSNSANAHKAEREALELHFPREIGSLLRVLRKCGIALVFHDGKLEGGPTGASLEENVRQATDGFARVGFSDAFKEALARAVLTNVRQATSSFFEHTTLLERDALLLVHRAAIRIRQLCGENPFTGTRAQILALADGMHNIPQILSDTSESRHAGHDRLAFEVGILQKALEQVGSSVTPAQPRREMPRFQLFGCLTSRSNKLN</sequence>
<accession>A0A0S4U431</accession>
<dbReference type="AlphaFoldDB" id="A0A0S4U431"/>
<organism evidence="1">
    <name type="scientific">Ralstonia solanacearum</name>
    <name type="common">Pseudomonas solanacearum</name>
    <dbReference type="NCBI Taxonomy" id="305"/>
    <lineage>
        <taxon>Bacteria</taxon>
        <taxon>Pseudomonadati</taxon>
        <taxon>Pseudomonadota</taxon>
        <taxon>Betaproteobacteria</taxon>
        <taxon>Burkholderiales</taxon>
        <taxon>Burkholderiaceae</taxon>
        <taxon>Ralstonia</taxon>
        <taxon>Ralstonia solanacearum species complex</taxon>
    </lineage>
</organism>
<gene>
    <name evidence="1" type="ORF">PSS4_v1_210035</name>
</gene>
<evidence type="ECO:0000313" key="1">
    <source>
        <dbReference type="EMBL" id="CUV16994.1"/>
    </source>
</evidence>
<protein>
    <submittedName>
        <fullName evidence="1">Uncharacterized protein</fullName>
    </submittedName>
</protein>
<name>A0A0S4U431_RALSL</name>
<dbReference type="EMBL" id="LN899821">
    <property type="protein sequence ID" value="CUV16994.1"/>
    <property type="molecule type" value="Genomic_DNA"/>
</dbReference>
<reference evidence="1" key="1">
    <citation type="submission" date="2015-10" db="EMBL/GenBank/DDBJ databases">
        <authorList>
            <person name="Gilbert D.G."/>
        </authorList>
    </citation>
    <scope>NUCLEOTIDE SEQUENCE</scope>
    <source>
        <strain evidence="1">Phyl III-seqv23</strain>
    </source>
</reference>